<evidence type="ECO:0000256" key="1">
    <source>
        <dbReference type="SAM" id="MobiDB-lite"/>
    </source>
</evidence>
<accession>A0A5N8WLP9</accession>
<dbReference type="Proteomes" id="UP000373149">
    <property type="component" value="Unassembled WGS sequence"/>
</dbReference>
<proteinExistence type="predicted"/>
<dbReference type="AlphaFoldDB" id="A0A5N8WLP9"/>
<feature type="region of interest" description="Disordered" evidence="1">
    <location>
        <begin position="1"/>
        <end position="22"/>
    </location>
</feature>
<evidence type="ECO:0000313" key="2">
    <source>
        <dbReference type="EMBL" id="MPY48072.1"/>
    </source>
</evidence>
<name>A0A5N8WLP9_9ACTN</name>
<dbReference type="InterPro" id="IPR011990">
    <property type="entry name" value="TPR-like_helical_dom_sf"/>
</dbReference>
<comment type="caution">
    <text evidence="2">The sequence shown here is derived from an EMBL/GenBank/DDBJ whole genome shotgun (WGS) entry which is preliminary data.</text>
</comment>
<sequence length="474" mass="50746">MAAVTNGQPRNAGKGAKDSGGPNKALAAALKEAGCSYASLALRVNELGRCQGADTNYDKASVTRWLQGQQPRGNTPEVIAAVLGERLGRPLTPADLGFPLDGGRPVVGRALVYGDNVAETLHTLVELASTDISRRTLLGAVPFVPGALMSPQRAWLLWLVESEETPARLASLSDAGPVEQVHAMIALFDEMDNHYGGGGVRTSIVQYLSAEVVPMLQQRGTTEQQRRELFAAGARLAAMAGWSSYDAGEYGLGQRYMTQALRLCAEGRDRVLGGQILAGLSHLATSLGRPDEGVALARAGIATARDAGSPLGLMRLYAMSARGHAALGRPRETTEALRAAEKQLDTSRGAAQESPWVRFIDHHYLQAESAVCFRDLGLAAQAEQTASESVRAHADRRRRQAISRSVLATAHLQQNRLDEAVATATEALDALSGVHSERSIQALRDFRGRLASRRDEPLVREFELRSRPVLGVAA</sequence>
<protein>
    <recommendedName>
        <fullName evidence="4">Transcriptional regulator</fullName>
    </recommendedName>
</protein>
<reference evidence="2 3" key="1">
    <citation type="submission" date="2019-09" db="EMBL/GenBank/DDBJ databases">
        <authorList>
            <person name="Duangmal K."/>
            <person name="Teo W.F.A."/>
            <person name="Lipun K."/>
        </authorList>
    </citation>
    <scope>NUCLEOTIDE SEQUENCE [LARGE SCALE GENOMIC DNA]</scope>
    <source>
        <strain evidence="2 3">K1PN6</strain>
    </source>
</reference>
<dbReference type="Gene3D" id="1.25.40.10">
    <property type="entry name" value="Tetratricopeptide repeat domain"/>
    <property type="match status" value="1"/>
</dbReference>
<dbReference type="RefSeq" id="WP_152859667.1">
    <property type="nucleotide sequence ID" value="NZ_VMNX01000009.1"/>
</dbReference>
<gene>
    <name evidence="2" type="ORF">FPZ41_05490</name>
</gene>
<evidence type="ECO:0000313" key="3">
    <source>
        <dbReference type="Proteomes" id="UP000373149"/>
    </source>
</evidence>
<dbReference type="SUPFAM" id="SSF48452">
    <property type="entry name" value="TPR-like"/>
    <property type="match status" value="1"/>
</dbReference>
<dbReference type="EMBL" id="VMNX01000009">
    <property type="protein sequence ID" value="MPY48072.1"/>
    <property type="molecule type" value="Genomic_DNA"/>
</dbReference>
<organism evidence="2 3">
    <name type="scientific">Streptomyces acidicola</name>
    <dbReference type="NCBI Taxonomy" id="2596892"/>
    <lineage>
        <taxon>Bacteria</taxon>
        <taxon>Bacillati</taxon>
        <taxon>Actinomycetota</taxon>
        <taxon>Actinomycetes</taxon>
        <taxon>Kitasatosporales</taxon>
        <taxon>Streptomycetaceae</taxon>
        <taxon>Streptomyces</taxon>
    </lineage>
</organism>
<evidence type="ECO:0008006" key="4">
    <source>
        <dbReference type="Google" id="ProtNLM"/>
    </source>
</evidence>
<keyword evidence="3" id="KW-1185">Reference proteome</keyword>